<accession>A6G7B0</accession>
<comment type="caution">
    <text evidence="1">The sequence shown here is derived from an EMBL/GenBank/DDBJ whole genome shotgun (WGS) entry which is preliminary data.</text>
</comment>
<reference evidence="1 2" key="1">
    <citation type="submission" date="2007-06" db="EMBL/GenBank/DDBJ databases">
        <authorList>
            <person name="Shimkets L."/>
            <person name="Ferriera S."/>
            <person name="Johnson J."/>
            <person name="Kravitz S."/>
            <person name="Beeson K."/>
            <person name="Sutton G."/>
            <person name="Rogers Y.-H."/>
            <person name="Friedman R."/>
            <person name="Frazier M."/>
            <person name="Venter J.C."/>
        </authorList>
    </citation>
    <scope>NUCLEOTIDE SEQUENCE [LARGE SCALE GENOMIC DNA]</scope>
    <source>
        <strain evidence="1 2">SIR-1</strain>
    </source>
</reference>
<evidence type="ECO:0000313" key="2">
    <source>
        <dbReference type="Proteomes" id="UP000005801"/>
    </source>
</evidence>
<evidence type="ECO:0000313" key="1">
    <source>
        <dbReference type="EMBL" id="EDM78244.1"/>
    </source>
</evidence>
<dbReference type="Proteomes" id="UP000005801">
    <property type="component" value="Unassembled WGS sequence"/>
</dbReference>
<keyword evidence="2" id="KW-1185">Reference proteome</keyword>
<dbReference type="EMBL" id="ABCS01000033">
    <property type="protein sequence ID" value="EDM78244.1"/>
    <property type="molecule type" value="Genomic_DNA"/>
</dbReference>
<proteinExistence type="predicted"/>
<dbReference type="STRING" id="391625.PPSIR1_08666"/>
<protein>
    <submittedName>
        <fullName evidence="1">Uncharacterized protein</fullName>
    </submittedName>
</protein>
<gene>
    <name evidence="1" type="ORF">PPSIR1_08666</name>
</gene>
<name>A6G7B0_9BACT</name>
<sequence>MLCGLSACTMINPRFDLGAGGEEQLSTECIRDAAFDSVRNRVLYWRWKYKAACPEPAHRGVDVDAGTVELLSP</sequence>
<dbReference type="AlphaFoldDB" id="A6G7B0"/>
<organism evidence="1 2">
    <name type="scientific">Plesiocystis pacifica SIR-1</name>
    <dbReference type="NCBI Taxonomy" id="391625"/>
    <lineage>
        <taxon>Bacteria</taxon>
        <taxon>Pseudomonadati</taxon>
        <taxon>Myxococcota</taxon>
        <taxon>Polyangia</taxon>
        <taxon>Nannocystales</taxon>
        <taxon>Nannocystaceae</taxon>
        <taxon>Plesiocystis</taxon>
    </lineage>
</organism>